<evidence type="ECO:0000256" key="3">
    <source>
        <dbReference type="ARBA" id="ARBA00022670"/>
    </source>
</evidence>
<keyword evidence="11" id="KW-0449">Lipoprotein</keyword>
<keyword evidence="3 9" id="KW-0645">Protease</keyword>
<dbReference type="InterPro" id="IPR001872">
    <property type="entry name" value="Peptidase_A8"/>
</dbReference>
<evidence type="ECO:0000313" key="12">
    <source>
        <dbReference type="Proteomes" id="UP001200145"/>
    </source>
</evidence>
<feature type="transmembrane region" description="Helical" evidence="9">
    <location>
        <begin position="111"/>
        <end position="135"/>
    </location>
</feature>
<keyword evidence="8 9" id="KW-0472">Membrane</keyword>
<evidence type="ECO:0000256" key="10">
    <source>
        <dbReference type="RuleBase" id="RU004181"/>
    </source>
</evidence>
<dbReference type="RefSeq" id="WP_234867898.1">
    <property type="nucleotide sequence ID" value="NZ_JAKEVY010000005.1"/>
</dbReference>
<comment type="caution">
    <text evidence="9">Lacks conserved residue(s) required for the propagation of feature annotation.</text>
</comment>
<dbReference type="PANTHER" id="PTHR33695">
    <property type="entry name" value="LIPOPROTEIN SIGNAL PEPTIDASE"/>
    <property type="match status" value="1"/>
</dbReference>
<dbReference type="NCBIfam" id="NF011369">
    <property type="entry name" value="PRK14788.1"/>
    <property type="match status" value="1"/>
</dbReference>
<comment type="subcellular location">
    <subcellularLocation>
        <location evidence="9">Cell membrane</location>
        <topology evidence="9">Multi-pass membrane protein</topology>
    </subcellularLocation>
</comment>
<evidence type="ECO:0000256" key="8">
    <source>
        <dbReference type="ARBA" id="ARBA00023136"/>
    </source>
</evidence>
<proteinExistence type="inferred from homology"/>
<dbReference type="Proteomes" id="UP001200145">
    <property type="component" value="Unassembled WGS sequence"/>
</dbReference>
<dbReference type="GO" id="GO:0004190">
    <property type="term" value="F:aspartic-type endopeptidase activity"/>
    <property type="evidence" value="ECO:0007669"/>
    <property type="project" value="UniProtKB-EC"/>
</dbReference>
<evidence type="ECO:0000256" key="4">
    <source>
        <dbReference type="ARBA" id="ARBA00022692"/>
    </source>
</evidence>
<keyword evidence="12" id="KW-1185">Reference proteome</keyword>
<feature type="active site" evidence="9">
    <location>
        <position position="197"/>
    </location>
</feature>
<comment type="pathway">
    <text evidence="9">Protein modification; lipoprotein biosynthesis (signal peptide cleavage).</text>
</comment>
<dbReference type="Pfam" id="PF01252">
    <property type="entry name" value="Peptidase_A8"/>
    <property type="match status" value="1"/>
</dbReference>
<comment type="caution">
    <text evidence="11">The sequence shown here is derived from an EMBL/GenBank/DDBJ whole genome shotgun (WGS) entry which is preliminary data.</text>
</comment>
<gene>
    <name evidence="9" type="primary">lspA</name>
    <name evidence="11" type="ORF">L0U88_18265</name>
</gene>
<keyword evidence="2 9" id="KW-1003">Cell membrane</keyword>
<evidence type="ECO:0000256" key="7">
    <source>
        <dbReference type="ARBA" id="ARBA00022989"/>
    </source>
</evidence>
<evidence type="ECO:0000256" key="9">
    <source>
        <dbReference type="HAMAP-Rule" id="MF_00161"/>
    </source>
</evidence>
<comment type="catalytic activity">
    <reaction evidence="9">
        <text>Release of signal peptides from bacterial membrane prolipoproteins. Hydrolyzes -Xaa-Yaa-Zaa-|-(S,diacylglyceryl)Cys-, in which Xaa is hydrophobic (preferably Leu), and Yaa (Ala or Ser) and Zaa (Gly or Ala) have small, neutral side chains.</text>
        <dbReference type="EC" id="3.4.23.36"/>
    </reaction>
</comment>
<accession>A0ABS9BLK5</accession>
<sequence>MAKARNLILLILLILVADQALKIWVKTNMPLSYHWDASHQPLTPYDRGIKMFGENAEWAQLYFVENEGMAWGWKFGGEFGKIALTLFRMVAVVFGVWYIRSILRKQQHPGFVVCVGLIFAGALGNLIDSLFYGLIFEESTYTSVAKMFPEQGYAGFLHGKVVDMFYFPIIRTTYPEWMPFVGGEDFEFFSPVFNIADASISVGVIALLIFQNKFLPKEEKDKKRPIETSTRVNDDVQVS</sequence>
<keyword evidence="7 9" id="KW-1133">Transmembrane helix</keyword>
<feature type="transmembrane region" description="Helical" evidence="9">
    <location>
        <begin position="79"/>
        <end position="99"/>
    </location>
</feature>
<dbReference type="EC" id="3.4.23.36" evidence="9"/>
<feature type="transmembrane region" description="Helical" evidence="9">
    <location>
        <begin position="188"/>
        <end position="210"/>
    </location>
</feature>
<evidence type="ECO:0000256" key="2">
    <source>
        <dbReference type="ARBA" id="ARBA00022475"/>
    </source>
</evidence>
<evidence type="ECO:0000256" key="1">
    <source>
        <dbReference type="ARBA" id="ARBA00006139"/>
    </source>
</evidence>
<dbReference type="EMBL" id="JAKEVY010000005">
    <property type="protein sequence ID" value="MCF1716593.1"/>
    <property type="molecule type" value="Genomic_DNA"/>
</dbReference>
<name>A0ABS9BLK5_9BACT</name>
<dbReference type="HAMAP" id="MF_00161">
    <property type="entry name" value="LspA"/>
    <property type="match status" value="1"/>
</dbReference>
<comment type="function">
    <text evidence="9">This protein specifically catalyzes the removal of signal peptides from prolipoproteins.</text>
</comment>
<feature type="active site" evidence="9">
    <location>
        <position position="163"/>
    </location>
</feature>
<reference evidence="11 12" key="1">
    <citation type="submission" date="2022-01" db="EMBL/GenBank/DDBJ databases">
        <title>Flavihumibacter sp. nov., isolated from sediment of a river.</title>
        <authorList>
            <person name="Liu H."/>
        </authorList>
    </citation>
    <scope>NUCLEOTIDE SEQUENCE [LARGE SCALE GENOMIC DNA]</scope>
    <source>
        <strain evidence="11 12">RY-1</strain>
    </source>
</reference>
<organism evidence="11 12">
    <name type="scientific">Flavihumibacter fluminis</name>
    <dbReference type="NCBI Taxonomy" id="2909236"/>
    <lineage>
        <taxon>Bacteria</taxon>
        <taxon>Pseudomonadati</taxon>
        <taxon>Bacteroidota</taxon>
        <taxon>Chitinophagia</taxon>
        <taxon>Chitinophagales</taxon>
        <taxon>Chitinophagaceae</taxon>
        <taxon>Flavihumibacter</taxon>
    </lineage>
</organism>
<keyword evidence="5 9" id="KW-0064">Aspartyl protease</keyword>
<protein>
    <recommendedName>
        <fullName evidence="9">Lipoprotein signal peptidase</fullName>
        <ecNumber evidence="9">3.4.23.36</ecNumber>
    </recommendedName>
    <alternativeName>
        <fullName evidence="9">Prolipoprotein signal peptidase</fullName>
    </alternativeName>
    <alternativeName>
        <fullName evidence="9">Signal peptidase II</fullName>
        <shortName evidence="9">SPase II</shortName>
    </alternativeName>
</protein>
<evidence type="ECO:0000313" key="11">
    <source>
        <dbReference type="EMBL" id="MCF1716593.1"/>
    </source>
</evidence>
<evidence type="ECO:0000256" key="6">
    <source>
        <dbReference type="ARBA" id="ARBA00022801"/>
    </source>
</evidence>
<dbReference type="PRINTS" id="PR00781">
    <property type="entry name" value="LIPOSIGPTASE"/>
</dbReference>
<evidence type="ECO:0000256" key="5">
    <source>
        <dbReference type="ARBA" id="ARBA00022750"/>
    </source>
</evidence>
<comment type="similarity">
    <text evidence="1 9 10">Belongs to the peptidase A8 family.</text>
</comment>
<keyword evidence="4 9" id="KW-0812">Transmembrane</keyword>
<dbReference type="PANTHER" id="PTHR33695:SF1">
    <property type="entry name" value="LIPOPROTEIN SIGNAL PEPTIDASE"/>
    <property type="match status" value="1"/>
</dbReference>
<keyword evidence="6 9" id="KW-0378">Hydrolase</keyword>